<organism evidence="3 4">
    <name type="scientific">Nitrosospira briensis</name>
    <dbReference type="NCBI Taxonomy" id="35799"/>
    <lineage>
        <taxon>Bacteria</taxon>
        <taxon>Pseudomonadati</taxon>
        <taxon>Pseudomonadota</taxon>
        <taxon>Betaproteobacteria</taxon>
        <taxon>Nitrosomonadales</taxon>
        <taxon>Nitrosomonadaceae</taxon>
        <taxon>Nitrosospira</taxon>
    </lineage>
</organism>
<accession>A0A1I5BJW1</accession>
<evidence type="ECO:0000313" key="4">
    <source>
        <dbReference type="Proteomes" id="UP000183107"/>
    </source>
</evidence>
<name>A0A1I5BJW1_9PROT</name>
<evidence type="ECO:0000256" key="1">
    <source>
        <dbReference type="SAM" id="MobiDB-lite"/>
    </source>
</evidence>
<dbReference type="AlphaFoldDB" id="A0A1I5BJW1"/>
<reference evidence="4" key="1">
    <citation type="submission" date="2016-10" db="EMBL/GenBank/DDBJ databases">
        <authorList>
            <person name="Varghese N."/>
        </authorList>
    </citation>
    <scope>NUCLEOTIDE SEQUENCE [LARGE SCALE GENOMIC DNA]</scope>
    <source>
        <strain evidence="4">Nsp8</strain>
    </source>
</reference>
<gene>
    <name evidence="3" type="ORF">SAMN05216386_1700</name>
</gene>
<dbReference type="RefSeq" id="WP_074796641.1">
    <property type="nucleotide sequence ID" value="NZ_FOVJ01000003.1"/>
</dbReference>
<dbReference type="Proteomes" id="UP000183107">
    <property type="component" value="Unassembled WGS sequence"/>
</dbReference>
<sequence>MRLRLAIILAFVCVPSFGQAHAQSPSAATDTQLELKARGAKNSSPITQSIVGAEYGDPKIRENERTAQRVAKQVEKLRAQNATPPPNDSFNTRVTAISDMVSHVDATQETYNKKRYALEGIKEGHETVTALTPLFGGAKTKLALKLGAHAGSMSFKEITESYAKQIKTDYESGLENAIVLAVLQTDEAVAAKWAQRGVTDSTKQAALRDLFGPQNEFFDDELVKELGPGVKADLANAKADMVQKALARYKAHTDAEMSSLRQAVKAKHSKFMGTAKEITEFKEQISANTKAIVELKSYTEKQFVLLNSKIGIISGQVDAMQSAMWRQMSPADQVRALDDGFFPKMDSKERDKLRSDLVSTANVMNYRDNALKTLAAAGQLANLAATAGLPVDVYNFNRNIETASAAVNIISGIALGGWSGWLTVLQSTGGLFPGGQNAEAEQHKEIIGALKEITRLQYITIQKLDDLRFQLNESTAKIMSELKTLEDKADVANQLILAQTLERYEGCGTFVRKAEEKFGMKNGIFPSYADRTKHFDSDINRIKLFDNCREFLSGRVNKLVASATGDWGENANNPLTIVHPLLLAGTAGALQDQSEPTSAQSRLSRMRELTLLTLGIYTISKTKDEESKETYQVTKEKQNCYSRLLSGLAIAPEHFANLQHSAFVCLGEDIDRPHISDERCEGALCTRAGDPVSPNHALGRALAPAMVRQLGEYMLFFSPYMEIIKQSKEPNRIYKMLNESELLNGVSDRGLDGGEVRDWPEFYLDVLNLALAQESLHSGLLITKRSADILGEANYGTTVELPPLDLISKKDANGKIVSCTPSAEIWKKFPYALTVCFLQDSIPFRLNISYYLVGSKLNETNTTIPAYAFALASDEEVHLKSILPGLPLVQGIKDNKPWWHLKLVYPDKNGKSDFLIIPLPSAAEIQTNQVAYRPAAYLLRALRDSFVERIALLNSAEESKEHKVRLRQITHAALDDPSFARVNFTVEKPSTLTSASSKPSSQKKQPGKK</sequence>
<evidence type="ECO:0000313" key="3">
    <source>
        <dbReference type="EMBL" id="SFN74946.1"/>
    </source>
</evidence>
<keyword evidence="4" id="KW-1185">Reference proteome</keyword>
<feature type="chain" id="PRO_5010333250" evidence="2">
    <location>
        <begin position="23"/>
        <end position="1009"/>
    </location>
</feature>
<keyword evidence="2" id="KW-0732">Signal</keyword>
<feature type="signal peptide" evidence="2">
    <location>
        <begin position="1"/>
        <end position="22"/>
    </location>
</feature>
<dbReference type="EMBL" id="FOVJ01000003">
    <property type="protein sequence ID" value="SFN74946.1"/>
    <property type="molecule type" value="Genomic_DNA"/>
</dbReference>
<proteinExistence type="predicted"/>
<protein>
    <submittedName>
        <fullName evidence="3">Uncharacterized protein</fullName>
    </submittedName>
</protein>
<dbReference type="OrthoDB" id="9895133at2"/>
<feature type="region of interest" description="Disordered" evidence="1">
    <location>
        <begin position="990"/>
        <end position="1009"/>
    </location>
</feature>
<evidence type="ECO:0000256" key="2">
    <source>
        <dbReference type="SAM" id="SignalP"/>
    </source>
</evidence>